<sequence length="89" mass="9497">MGASCTTVVIPKVLFINGFTGMLLIVNHQSKIYKPAPQNLEELLAIELKPHSKGIAVAVNGQVIQKANWANCPLQESDSILIITATQGG</sequence>
<dbReference type="Gene3D" id="3.10.20.30">
    <property type="match status" value="1"/>
</dbReference>
<dbReference type="EMBL" id="FNUT01000005">
    <property type="protein sequence ID" value="SEG16706.1"/>
    <property type="molecule type" value="Genomic_DNA"/>
</dbReference>
<accession>A0A1H5XZK0</accession>
<dbReference type="CDD" id="cd00565">
    <property type="entry name" value="Ubl_ThiS"/>
    <property type="match status" value="1"/>
</dbReference>
<reference evidence="2" key="1">
    <citation type="submission" date="2016-10" db="EMBL/GenBank/DDBJ databases">
        <authorList>
            <person name="Varghese N."/>
            <person name="Submissions S."/>
        </authorList>
    </citation>
    <scope>NUCLEOTIDE SEQUENCE [LARGE SCALE GENOMIC DNA]</scope>
    <source>
        <strain evidence="2">DSM 22361</strain>
    </source>
</reference>
<dbReference type="Pfam" id="PF02597">
    <property type="entry name" value="ThiS"/>
    <property type="match status" value="1"/>
</dbReference>
<dbReference type="InterPro" id="IPR016155">
    <property type="entry name" value="Mopterin_synth/thiamin_S_b"/>
</dbReference>
<proteinExistence type="predicted"/>
<keyword evidence="2" id="KW-1185">Reference proteome</keyword>
<dbReference type="PANTHER" id="PTHR34472">
    <property type="entry name" value="SULFUR CARRIER PROTEIN THIS"/>
    <property type="match status" value="1"/>
</dbReference>
<protein>
    <submittedName>
        <fullName evidence="1">Sulfur carrier protein</fullName>
    </submittedName>
</protein>
<organism evidence="1 2">
    <name type="scientific">Sphingobacterium lactis</name>
    <dbReference type="NCBI Taxonomy" id="797291"/>
    <lineage>
        <taxon>Bacteria</taxon>
        <taxon>Pseudomonadati</taxon>
        <taxon>Bacteroidota</taxon>
        <taxon>Sphingobacteriia</taxon>
        <taxon>Sphingobacteriales</taxon>
        <taxon>Sphingobacteriaceae</taxon>
        <taxon>Sphingobacterium</taxon>
    </lineage>
</organism>
<dbReference type="InterPro" id="IPR010035">
    <property type="entry name" value="Thi_S"/>
</dbReference>
<dbReference type="SUPFAM" id="SSF54285">
    <property type="entry name" value="MoaD/ThiS"/>
    <property type="match status" value="1"/>
</dbReference>
<dbReference type="RefSeq" id="WP_200818778.1">
    <property type="nucleotide sequence ID" value="NZ_FNUT01000005.1"/>
</dbReference>
<dbReference type="AlphaFoldDB" id="A0A1H5XZK0"/>
<dbReference type="PANTHER" id="PTHR34472:SF1">
    <property type="entry name" value="SULFUR CARRIER PROTEIN THIS"/>
    <property type="match status" value="1"/>
</dbReference>
<dbReference type="Proteomes" id="UP000236731">
    <property type="component" value="Unassembled WGS sequence"/>
</dbReference>
<gene>
    <name evidence="1" type="ORF">SAMN05421877_105167</name>
</gene>
<evidence type="ECO:0000313" key="1">
    <source>
        <dbReference type="EMBL" id="SEG16706.1"/>
    </source>
</evidence>
<evidence type="ECO:0000313" key="2">
    <source>
        <dbReference type="Proteomes" id="UP000236731"/>
    </source>
</evidence>
<dbReference type="InterPro" id="IPR003749">
    <property type="entry name" value="ThiS/MoaD-like"/>
</dbReference>
<name>A0A1H5XZK0_9SPHI</name>
<dbReference type="NCBIfam" id="TIGR01683">
    <property type="entry name" value="thiS"/>
    <property type="match status" value="1"/>
</dbReference>
<dbReference type="InterPro" id="IPR012675">
    <property type="entry name" value="Beta-grasp_dom_sf"/>
</dbReference>